<reference evidence="2 3" key="1">
    <citation type="submission" date="2018-12" db="EMBL/GenBank/DDBJ databases">
        <title>The Draft Genome Sequence of the Soil Bacterium Pedobacter tournemirensis R1.</title>
        <authorList>
            <person name="He J."/>
        </authorList>
    </citation>
    <scope>NUCLEOTIDE SEQUENCE [LARGE SCALE GENOMIC DNA]</scope>
    <source>
        <strain evidence="2 3">R1</strain>
    </source>
</reference>
<name>A0A4Q0M3K2_9SPHI</name>
<dbReference type="SUPFAM" id="SSF48208">
    <property type="entry name" value="Six-hairpin glycosidases"/>
    <property type="match status" value="1"/>
</dbReference>
<dbReference type="RefSeq" id="WP_128771047.1">
    <property type="nucleotide sequence ID" value="NZ_RXOC01000017.1"/>
</dbReference>
<evidence type="ECO:0000313" key="3">
    <source>
        <dbReference type="Proteomes" id="UP000290848"/>
    </source>
</evidence>
<dbReference type="Pfam" id="PF03663">
    <property type="entry name" value="Glyco_hydro_76"/>
    <property type="match status" value="1"/>
</dbReference>
<dbReference type="Proteomes" id="UP000290848">
    <property type="component" value="Unassembled WGS sequence"/>
</dbReference>
<feature type="chain" id="PRO_5020766786" evidence="1">
    <location>
        <begin position="30"/>
        <end position="391"/>
    </location>
</feature>
<comment type="caution">
    <text evidence="2">The sequence shown here is derived from an EMBL/GenBank/DDBJ whole genome shotgun (WGS) entry which is preliminary data.</text>
</comment>
<dbReference type="EMBL" id="RXOC01000017">
    <property type="protein sequence ID" value="RXF67444.1"/>
    <property type="molecule type" value="Genomic_DNA"/>
</dbReference>
<accession>A0A4Q0M3K2</accession>
<proteinExistence type="predicted"/>
<gene>
    <name evidence="2" type="ORF">EKH83_19000</name>
</gene>
<evidence type="ECO:0000313" key="2">
    <source>
        <dbReference type="EMBL" id="RXF67444.1"/>
    </source>
</evidence>
<sequence length="391" mass="44878">MNKYKNPMISFFYCLTVVVMSFLTSCNEADDDKPYTPDYDVVPQYTAADVDTAYNAFNRHLFDPSRKLYYRDSGKPTAVGAIWTQAVYWDMAMNAYKRTKSPEHRQLIEDIYTGCGNYYANYDWNTKPQVWFIYDDIMWWVISMARAYEITGEQKYLDHSVSGFHRVWYGAPGIDDGSYDEANGGMLWDWHDAAKGKMSCINYPTVIAAMTLYNITKNADYLNKAKEIYQWSHDNLFDSRTGRVADSKHGGNSPNWTTHTYNQATCIGAAVMLYKETGEQRYLDDAVLTADYTKNTMSGKLQILPYEGGEEQGIYHAILGQYMIRLIEDGNKPEYLPWLRRSINYGWKNRDAVRKLTTKNFIAPTPSNEPISCYDASGVVALMQVCPPESK</sequence>
<dbReference type="PANTHER" id="PTHR47791">
    <property type="entry name" value="MEIOTICALLY UP-REGULATED GENE 191 PROTEIN"/>
    <property type="match status" value="1"/>
</dbReference>
<dbReference type="PANTHER" id="PTHR47791:SF3">
    <property type="entry name" value="MEIOTICALLY UP-REGULATED GENE 191 PROTEIN"/>
    <property type="match status" value="1"/>
</dbReference>
<organism evidence="2 3">
    <name type="scientific">Arcticibacter tournemirensis</name>
    <dbReference type="NCBI Taxonomy" id="699437"/>
    <lineage>
        <taxon>Bacteria</taxon>
        <taxon>Pseudomonadati</taxon>
        <taxon>Bacteroidota</taxon>
        <taxon>Sphingobacteriia</taxon>
        <taxon>Sphingobacteriales</taxon>
        <taxon>Sphingobacteriaceae</taxon>
        <taxon>Arcticibacter</taxon>
    </lineage>
</organism>
<keyword evidence="1" id="KW-0732">Signal</keyword>
<dbReference type="AlphaFoldDB" id="A0A4Q0M3K2"/>
<dbReference type="InterPro" id="IPR014512">
    <property type="entry name" value="O_gly_hydro"/>
</dbReference>
<dbReference type="Gene3D" id="1.50.10.20">
    <property type="match status" value="1"/>
</dbReference>
<dbReference type="PIRSF" id="PIRSF021505">
    <property type="entry name" value="O_gly_hdrol"/>
    <property type="match status" value="1"/>
</dbReference>
<dbReference type="InterPro" id="IPR005198">
    <property type="entry name" value="Glyco_hydro_76"/>
</dbReference>
<dbReference type="InterPro" id="IPR008928">
    <property type="entry name" value="6-hairpin_glycosidase_sf"/>
</dbReference>
<dbReference type="GO" id="GO:0005975">
    <property type="term" value="P:carbohydrate metabolic process"/>
    <property type="evidence" value="ECO:0007669"/>
    <property type="project" value="InterPro"/>
</dbReference>
<dbReference type="InterPro" id="IPR053169">
    <property type="entry name" value="MUG_Protein"/>
</dbReference>
<feature type="signal peptide" evidence="1">
    <location>
        <begin position="1"/>
        <end position="29"/>
    </location>
</feature>
<dbReference type="PROSITE" id="PS51257">
    <property type="entry name" value="PROKAR_LIPOPROTEIN"/>
    <property type="match status" value="1"/>
</dbReference>
<evidence type="ECO:0000256" key="1">
    <source>
        <dbReference type="SAM" id="SignalP"/>
    </source>
</evidence>
<protein>
    <submittedName>
        <fullName evidence="2">Alpha-1,6-mannanase</fullName>
    </submittedName>
</protein>